<dbReference type="PANTHER" id="PTHR31683:SF184">
    <property type="entry name" value="PECTATE LYASE"/>
    <property type="match status" value="1"/>
</dbReference>
<dbReference type="InterPro" id="IPR002022">
    <property type="entry name" value="Pec_lyase"/>
</dbReference>
<reference evidence="14" key="1">
    <citation type="journal article" date="2019" name="Toxins">
        <title>Detection of Abrin-Like and Prepropulchellin-Like Toxin Genes and Transcripts Using Whole Genome Sequencing and Full-Length Transcript Sequencing of Abrus precatorius.</title>
        <authorList>
            <person name="Hovde B.T."/>
            <person name="Daligault H.E."/>
            <person name="Hanschen E.R."/>
            <person name="Kunde Y.A."/>
            <person name="Johnson M.B."/>
            <person name="Starkenburg S.R."/>
            <person name="Johnson S.L."/>
        </authorList>
    </citation>
    <scope>NUCLEOTIDE SEQUENCE [LARGE SCALE GENOMIC DNA]</scope>
</reference>
<dbReference type="RefSeq" id="XP_027352288.1">
    <property type="nucleotide sequence ID" value="XM_027496487.1"/>
</dbReference>
<proteinExistence type="inferred from homology"/>
<dbReference type="Pfam" id="PF00544">
    <property type="entry name" value="Pectate_lyase_4"/>
    <property type="match status" value="1"/>
</dbReference>
<feature type="signal peptide" evidence="12">
    <location>
        <begin position="1"/>
        <end position="25"/>
    </location>
</feature>
<evidence type="ECO:0000256" key="2">
    <source>
        <dbReference type="ARBA" id="ARBA00004191"/>
    </source>
</evidence>
<dbReference type="SUPFAM" id="SSF51126">
    <property type="entry name" value="Pectin lyase-like"/>
    <property type="match status" value="1"/>
</dbReference>
<evidence type="ECO:0000313" key="15">
    <source>
        <dbReference type="RefSeq" id="XP_027352288.1"/>
    </source>
</evidence>
<dbReference type="InterPro" id="IPR018082">
    <property type="entry name" value="AmbAllergen"/>
</dbReference>
<dbReference type="Proteomes" id="UP000694853">
    <property type="component" value="Unplaced"/>
</dbReference>
<reference evidence="15" key="2">
    <citation type="submission" date="2025-08" db="UniProtKB">
        <authorList>
            <consortium name="RefSeq"/>
        </authorList>
    </citation>
    <scope>IDENTIFICATION</scope>
    <source>
        <tissue evidence="15">Young leaves</tissue>
    </source>
</reference>
<evidence type="ECO:0000256" key="9">
    <source>
        <dbReference type="ARBA" id="ARBA00022837"/>
    </source>
</evidence>
<dbReference type="UniPathway" id="UPA00545">
    <property type="reaction ID" value="UER00824"/>
</dbReference>
<feature type="chain" id="PRO_5034878270" description="Pectate lyase" evidence="12">
    <location>
        <begin position="26"/>
        <end position="440"/>
    </location>
</feature>
<comment type="subcellular location">
    <subcellularLocation>
        <location evidence="2">Secreted</location>
        <location evidence="2">Cell wall</location>
    </subcellularLocation>
</comment>
<dbReference type="InterPro" id="IPR011050">
    <property type="entry name" value="Pectin_lyase_fold/virulence"/>
</dbReference>
<keyword evidence="7 12" id="KW-0479">Metal-binding</keyword>
<organism evidence="14 15">
    <name type="scientific">Abrus precatorius</name>
    <name type="common">Indian licorice</name>
    <name type="synonym">Glycine abrus</name>
    <dbReference type="NCBI Taxonomy" id="3816"/>
    <lineage>
        <taxon>Eukaryota</taxon>
        <taxon>Viridiplantae</taxon>
        <taxon>Streptophyta</taxon>
        <taxon>Embryophyta</taxon>
        <taxon>Tracheophyta</taxon>
        <taxon>Spermatophyta</taxon>
        <taxon>Magnoliopsida</taxon>
        <taxon>eudicotyledons</taxon>
        <taxon>Gunneridae</taxon>
        <taxon>Pentapetalae</taxon>
        <taxon>rosids</taxon>
        <taxon>fabids</taxon>
        <taxon>Fabales</taxon>
        <taxon>Fabaceae</taxon>
        <taxon>Papilionoideae</taxon>
        <taxon>50 kb inversion clade</taxon>
        <taxon>NPAAA clade</taxon>
        <taxon>indigoferoid/millettioid clade</taxon>
        <taxon>Abreae</taxon>
        <taxon>Abrus</taxon>
    </lineage>
</organism>
<dbReference type="GO" id="GO:0046872">
    <property type="term" value="F:metal ion binding"/>
    <property type="evidence" value="ECO:0007669"/>
    <property type="project" value="UniProtKB-KW"/>
</dbReference>
<evidence type="ECO:0000259" key="13">
    <source>
        <dbReference type="SMART" id="SM00656"/>
    </source>
</evidence>
<dbReference type="EC" id="4.2.2.2" evidence="5 12"/>
<dbReference type="Gene3D" id="2.160.20.10">
    <property type="entry name" value="Single-stranded right-handed beta-helix, Pectin lyase-like"/>
    <property type="match status" value="1"/>
</dbReference>
<dbReference type="PRINTS" id="PR00807">
    <property type="entry name" value="AMBALLERGEN"/>
</dbReference>
<evidence type="ECO:0000313" key="14">
    <source>
        <dbReference type="Proteomes" id="UP000694853"/>
    </source>
</evidence>
<keyword evidence="8 12" id="KW-0732">Signal</keyword>
<evidence type="ECO:0000256" key="8">
    <source>
        <dbReference type="ARBA" id="ARBA00022729"/>
    </source>
</evidence>
<evidence type="ECO:0000256" key="1">
    <source>
        <dbReference type="ARBA" id="ARBA00000695"/>
    </source>
</evidence>
<protein>
    <recommendedName>
        <fullName evidence="5 12">Pectate lyase</fullName>
        <ecNumber evidence="5 12">4.2.2.2</ecNumber>
    </recommendedName>
</protein>
<dbReference type="GO" id="GO:0030570">
    <property type="term" value="F:pectate lyase activity"/>
    <property type="evidence" value="ECO:0007669"/>
    <property type="project" value="UniProtKB-EC"/>
</dbReference>
<comment type="pathway">
    <text evidence="3 12">Glycan metabolism; pectin degradation; 2-dehydro-3-deoxy-D-gluconate from pectin: step 2/5.</text>
</comment>
<evidence type="ECO:0000256" key="7">
    <source>
        <dbReference type="ARBA" id="ARBA00022723"/>
    </source>
</evidence>
<name>A0A8B8LAJ4_ABRPR</name>
<dbReference type="KEGG" id="aprc:113863077"/>
<dbReference type="SMART" id="SM00656">
    <property type="entry name" value="Amb_all"/>
    <property type="match status" value="1"/>
</dbReference>
<dbReference type="InterPro" id="IPR007524">
    <property type="entry name" value="Pec_lyase_N"/>
</dbReference>
<comment type="similarity">
    <text evidence="4 12">Belongs to the polysaccharide lyase 1 family.</text>
</comment>
<keyword evidence="6" id="KW-0134">Cell wall</keyword>
<sequence length="440" mass="48681">MAVSASKVGFIFLVAFAITIPCLEAGIAEYDDFLKTQANSAREIALQSFVPNPENVTTELNIHVNMALEEASNSNRRELSEKFKGKCIATNPIDRCWRCRKNWAKNRFKLAKCGKGFGRRATGGFGGQIYVVTDNSDEDVINPKPGTLRYGATREGPLWIIFAHSMVIKLKQELMVSSHKTIDGRGANVIIKDGGGITLQFVNNVIIHGIRIKNIKSLDGGIIRDSWNHIGLRTRSDGDAISIFGSSNIWIDHISLSDSADGLVDVIQGSTAITISNCHLTKHNDVMLFGASDTYDPDKIMQITVAFNHFGQGLIQRMPRCRWGFFHVLNNDYTHWQMYAIGGSSGPTILSQGNRFIAPNNDAAKLVTHRDYAGPEVWGKWQWRSDNDLFMNGAKFIESGTPIGKLPFNKGFLMKPRPGSQASRLTKYAGALNCRVGRPC</sequence>
<gene>
    <name evidence="15" type="primary">LOC113863077</name>
</gene>
<evidence type="ECO:0000256" key="10">
    <source>
        <dbReference type="ARBA" id="ARBA00023180"/>
    </source>
</evidence>
<accession>A0A8B8LAJ4</accession>
<evidence type="ECO:0000256" key="4">
    <source>
        <dbReference type="ARBA" id="ARBA00010980"/>
    </source>
</evidence>
<evidence type="ECO:0000256" key="12">
    <source>
        <dbReference type="RuleBase" id="RU361123"/>
    </source>
</evidence>
<dbReference type="InterPro" id="IPR045032">
    <property type="entry name" value="PEL"/>
</dbReference>
<comment type="catalytic activity">
    <reaction evidence="1 12">
        <text>Eliminative cleavage of (1-&gt;4)-alpha-D-galacturonan to give oligosaccharides with 4-deoxy-alpha-D-galact-4-enuronosyl groups at their non-reducing ends.</text>
        <dbReference type="EC" id="4.2.2.2"/>
    </reaction>
</comment>
<feature type="domain" description="Pectate lyase" evidence="13">
    <location>
        <begin position="165"/>
        <end position="362"/>
    </location>
</feature>
<keyword evidence="11 12" id="KW-0456">Lyase</keyword>
<dbReference type="OrthoDB" id="1637350at2759"/>
<dbReference type="InterPro" id="IPR012334">
    <property type="entry name" value="Pectin_lyas_fold"/>
</dbReference>
<evidence type="ECO:0000256" key="11">
    <source>
        <dbReference type="ARBA" id="ARBA00023239"/>
    </source>
</evidence>
<keyword evidence="10" id="KW-0325">Glycoprotein</keyword>
<evidence type="ECO:0000256" key="3">
    <source>
        <dbReference type="ARBA" id="ARBA00005220"/>
    </source>
</evidence>
<comment type="cofactor">
    <cofactor evidence="12">
        <name>Ca(2+)</name>
        <dbReference type="ChEBI" id="CHEBI:29108"/>
    </cofactor>
    <text evidence="12">Binds 1 Ca(2+) ion. Required for its activity.</text>
</comment>
<evidence type="ECO:0000256" key="5">
    <source>
        <dbReference type="ARBA" id="ARBA00012272"/>
    </source>
</evidence>
<keyword evidence="9 12" id="KW-0106">Calcium</keyword>
<keyword evidence="14" id="KW-1185">Reference proteome</keyword>
<keyword evidence="6" id="KW-0964">Secreted</keyword>
<evidence type="ECO:0000256" key="6">
    <source>
        <dbReference type="ARBA" id="ARBA00022512"/>
    </source>
</evidence>
<dbReference type="Pfam" id="PF04431">
    <property type="entry name" value="Pec_lyase_N"/>
    <property type="match status" value="1"/>
</dbReference>
<dbReference type="GeneID" id="113863077"/>
<dbReference type="PANTHER" id="PTHR31683">
    <property type="entry name" value="PECTATE LYASE 18-RELATED"/>
    <property type="match status" value="1"/>
</dbReference>
<dbReference type="GO" id="GO:0045490">
    <property type="term" value="P:pectin catabolic process"/>
    <property type="evidence" value="ECO:0007669"/>
    <property type="project" value="UniProtKB-UniPathway"/>
</dbReference>
<dbReference type="AlphaFoldDB" id="A0A8B8LAJ4"/>